<dbReference type="CDD" id="cd18577">
    <property type="entry name" value="ABC_6TM_Pgp_ABCB1_D1_like"/>
    <property type="match status" value="1"/>
</dbReference>
<dbReference type="InterPro" id="IPR039421">
    <property type="entry name" value="Type_1_exporter"/>
</dbReference>
<evidence type="ECO:0000256" key="5">
    <source>
        <dbReference type="ARBA" id="ARBA00022989"/>
    </source>
</evidence>
<evidence type="ECO:0000259" key="9">
    <source>
        <dbReference type="PROSITE" id="PS50893"/>
    </source>
</evidence>
<dbReference type="PANTHER" id="PTHR24222">
    <property type="entry name" value="ABC TRANSPORTER B FAMILY"/>
    <property type="match status" value="1"/>
</dbReference>
<gene>
    <name evidence="11" type="ORF">CSSPTR1EN2_LOCUS19147</name>
</gene>
<dbReference type="SUPFAM" id="SSF90123">
    <property type="entry name" value="ABC transporter transmembrane region"/>
    <property type="match status" value="2"/>
</dbReference>
<dbReference type="Proteomes" id="UP001497512">
    <property type="component" value="Chromosome 6"/>
</dbReference>
<dbReference type="Gene3D" id="1.20.1560.10">
    <property type="entry name" value="ABC transporter type 1, transmembrane domain"/>
    <property type="match status" value="2"/>
</dbReference>
<dbReference type="Gene3D" id="3.40.50.300">
    <property type="entry name" value="P-loop containing nucleotide triphosphate hydrolases"/>
    <property type="match status" value="2"/>
</dbReference>
<dbReference type="InterPro" id="IPR036640">
    <property type="entry name" value="ABC1_TM_sf"/>
</dbReference>
<proteinExistence type="predicted"/>
<evidence type="ECO:0000256" key="1">
    <source>
        <dbReference type="ARBA" id="ARBA00004141"/>
    </source>
</evidence>
<feature type="transmembrane region" description="Helical" evidence="8">
    <location>
        <begin position="828"/>
        <end position="850"/>
    </location>
</feature>
<evidence type="ECO:0000259" key="10">
    <source>
        <dbReference type="PROSITE" id="PS50929"/>
    </source>
</evidence>
<dbReference type="SUPFAM" id="SSF52540">
    <property type="entry name" value="P-loop containing nucleoside triphosphate hydrolases"/>
    <property type="match status" value="2"/>
</dbReference>
<keyword evidence="3" id="KW-0547">Nucleotide-binding</keyword>
<dbReference type="InterPro" id="IPR011527">
    <property type="entry name" value="ABC1_TM_dom"/>
</dbReference>
<keyword evidence="5 8" id="KW-1133">Transmembrane helix</keyword>
<feature type="transmembrane region" description="Helical" evidence="8">
    <location>
        <begin position="1056"/>
        <end position="1078"/>
    </location>
</feature>
<evidence type="ECO:0000256" key="7">
    <source>
        <dbReference type="SAM" id="MobiDB-lite"/>
    </source>
</evidence>
<dbReference type="PANTHER" id="PTHR24222:SF52">
    <property type="entry name" value="ABC TRANSPORTER B FAMILY MEMBER 20-RELATED"/>
    <property type="match status" value="1"/>
</dbReference>
<feature type="transmembrane region" description="Helical" evidence="8">
    <location>
        <begin position="201"/>
        <end position="223"/>
    </location>
</feature>
<dbReference type="InterPro" id="IPR027417">
    <property type="entry name" value="P-loop_NTPase"/>
</dbReference>
<evidence type="ECO:0000256" key="6">
    <source>
        <dbReference type="ARBA" id="ARBA00023136"/>
    </source>
</evidence>
<reference evidence="11" key="1">
    <citation type="submission" date="2024-02" db="EMBL/GenBank/DDBJ databases">
        <authorList>
            <consortium name="ELIXIR-Norway"/>
            <consortium name="Elixir Norway"/>
        </authorList>
    </citation>
    <scope>NUCLEOTIDE SEQUENCE</scope>
</reference>
<dbReference type="PROSITE" id="PS50893">
    <property type="entry name" value="ABC_TRANSPORTER_2"/>
    <property type="match status" value="2"/>
</dbReference>
<protein>
    <submittedName>
        <fullName evidence="11">Uncharacterized protein</fullName>
    </submittedName>
</protein>
<dbReference type="InterPro" id="IPR003593">
    <property type="entry name" value="AAA+_ATPase"/>
</dbReference>
<organism evidence="11 12">
    <name type="scientific">Sphagnum troendelagicum</name>
    <dbReference type="NCBI Taxonomy" id="128251"/>
    <lineage>
        <taxon>Eukaryota</taxon>
        <taxon>Viridiplantae</taxon>
        <taxon>Streptophyta</taxon>
        <taxon>Embryophyta</taxon>
        <taxon>Bryophyta</taxon>
        <taxon>Sphagnophytina</taxon>
        <taxon>Sphagnopsida</taxon>
        <taxon>Sphagnales</taxon>
        <taxon>Sphagnaceae</taxon>
        <taxon>Sphagnum</taxon>
    </lineage>
</organism>
<feature type="region of interest" description="Disordered" evidence="7">
    <location>
        <begin position="756"/>
        <end position="778"/>
    </location>
</feature>
<feature type="domain" description="ABC transporter" evidence="9">
    <location>
        <begin position="1154"/>
        <end position="1391"/>
    </location>
</feature>
<evidence type="ECO:0000256" key="4">
    <source>
        <dbReference type="ARBA" id="ARBA00022840"/>
    </source>
</evidence>
<dbReference type="Pfam" id="PF00664">
    <property type="entry name" value="ABC_membrane"/>
    <property type="match status" value="2"/>
</dbReference>
<evidence type="ECO:0000313" key="12">
    <source>
        <dbReference type="Proteomes" id="UP001497512"/>
    </source>
</evidence>
<feature type="transmembrane region" description="Helical" evidence="8">
    <location>
        <begin position="949"/>
        <end position="968"/>
    </location>
</feature>
<evidence type="ECO:0000256" key="8">
    <source>
        <dbReference type="SAM" id="Phobius"/>
    </source>
</evidence>
<feature type="compositionally biased region" description="Low complexity" evidence="7">
    <location>
        <begin position="759"/>
        <end position="773"/>
    </location>
</feature>
<feature type="transmembrane region" description="Helical" evidence="8">
    <location>
        <begin position="1098"/>
        <end position="1119"/>
    </location>
</feature>
<keyword evidence="12" id="KW-1185">Reference proteome</keyword>
<comment type="subcellular location">
    <subcellularLocation>
        <location evidence="1">Membrane</location>
        <topology evidence="1">Multi-pass membrane protein</topology>
    </subcellularLocation>
</comment>
<keyword evidence="6 8" id="KW-0472">Membrane</keyword>
<accession>A0ABP0URG3</accession>
<feature type="transmembrane region" description="Helical" evidence="8">
    <location>
        <begin position="301"/>
        <end position="324"/>
    </location>
</feature>
<dbReference type="InterPro" id="IPR003439">
    <property type="entry name" value="ABC_transporter-like_ATP-bd"/>
</dbReference>
<evidence type="ECO:0000256" key="2">
    <source>
        <dbReference type="ARBA" id="ARBA00022692"/>
    </source>
</evidence>
<dbReference type="SMART" id="SM00382">
    <property type="entry name" value="AAA"/>
    <property type="match status" value="2"/>
</dbReference>
<dbReference type="Pfam" id="PF00005">
    <property type="entry name" value="ABC_tran"/>
    <property type="match status" value="2"/>
</dbReference>
<feature type="domain" description="ABC transmembrane type-1" evidence="10">
    <location>
        <begin position="86"/>
        <end position="365"/>
    </location>
</feature>
<feature type="domain" description="ABC transmembrane type-1" evidence="10">
    <location>
        <begin position="829"/>
        <end position="1120"/>
    </location>
</feature>
<feature type="transmembrane region" description="Helical" evidence="8">
    <location>
        <begin position="975"/>
        <end position="994"/>
    </location>
</feature>
<keyword evidence="4" id="KW-0067">ATP-binding</keyword>
<evidence type="ECO:0000313" key="11">
    <source>
        <dbReference type="EMBL" id="CAK9228507.1"/>
    </source>
</evidence>
<keyword evidence="2 8" id="KW-0812">Transmembrane</keyword>
<feature type="region of interest" description="Disordered" evidence="7">
    <location>
        <begin position="668"/>
        <end position="713"/>
    </location>
</feature>
<name>A0ABP0URG3_9BRYO</name>
<feature type="transmembrane region" description="Helical" evidence="8">
    <location>
        <begin position="81"/>
        <end position="104"/>
    </location>
</feature>
<feature type="domain" description="ABC transporter" evidence="9">
    <location>
        <begin position="401"/>
        <end position="636"/>
    </location>
</feature>
<feature type="transmembrane region" description="Helical" evidence="8">
    <location>
        <begin position="871"/>
        <end position="893"/>
    </location>
</feature>
<sequence length="1404" mass="155190">MNISRTLFGWSSPHIQPLTPVSEVSEPPESPSPYVDIGLDVGEQVSIQQGSAQEQVEEKDPLPPPAVPFVRLFAYADAYDWLLMTVGTMAAIVHGAALPVYLFFLGKIINLFALYQRDLNYALYIIYIAAAVFIAGWLEVACWLYTGERQSAVIRSRGVQILLKQDLGYFDRFAGSGVFVSQISSDVLSVHHTLSEKVGNYVHNMATFVGGLTIGFISCWPIALLTLSTAPLILTAGCVSNGFLTRLAEHVQETYSEAAVIAEQALLYVRTVYAFANETIVKYAYANALQSTLQYGVQISLVQGLGLGFIYGIAICSCALQLWVGRILIIHHKANGGQIFVAIFAIILSGLGLNQAATNFQAFEQGRISAYRLFEVLSQKCESNNNDMEGTKILTEVQGTIELRNVYFSYPSRPDVPVLSGLYLTLPARKTLALAGSNGSGKSSVIALIERFYDPTLGEVLLDGENLRNLQVEWLRGQIGMVSQEPALFGGSIMDNILYGREATLDEVEEAAKIAHAHTFISSLPNGYDSKIGDSRLVFSEERKLKIAIARAVLKNPSILLLDEATGSLDMEAERSVQEALDILMLGRSTIVIAHRLTSIRNADIIAVLEEGQLVEMGTHDELMRVDGAYADLIRLQDTAKQPRRSFFTFNCACSDIFAPVNIESVSPNYSKPSSPRLAKSPSLKKNNGARGLNGLDQLPESPPLLASPPLADINLMENGDGVELQDMRPEPVMKRRDSFEKAYLELLPRIDIQHQRQPSNSNASAPESPVSPLLVTDPLDERSHSKTFSRSLSQNTELHLRPDRVESGHIPSMQRLATLSLPEWFCALLGSVGAALFGSFNPLFALLLVQVAETYYYSADRIMGHEISKWCLIVTGMGLATVILNFLQQFYFGIMGEKMTERIRRLMFSAILRNEVGWFDLEENSADVLSMRLANDATYVRATFSNRLSVFIQDLAAVLVALAVALAMQWRFGLVALATVPLFVFASVTQQIWNAGFLGPSWDMKGAHKSARRVLEDAVANMHTVISFSGGGKVLDLYHQELKRPLRQSLVRGQVCGIAFGTSQFFLFACNAFLLWYGSLTLRRQHGTSFPNFLKAFLVFTFTTFALVEAFGLGPSVVKRRKSVASVFSIIDRQSKMETDDVGLKPPHILGRIEFRDVDFRYPTELDVPVLTNFNLKVESGQTVAIVGTAGSGKSTVLALLERFYEPLTGQVMLDGNNIKALNLRWLRSHIGLVQQEPVLFSTSIRDNIIYGRHNATEAEITEASRIANAHHFISSLPHGYDTHIGMNGLNLTASQRLRIAIARVVLKNAPILLLDEPTNSLEADASRVVQEAFEQLIMGNRSTVVIAHRLALLRRVDRVAMLHDGQILEEGTHDELMNKCGPYARLMQPQFSRSLKQHRTNL</sequence>
<dbReference type="CDD" id="cd03249">
    <property type="entry name" value="ABC_MTABC3_MDL1_MDL2"/>
    <property type="match status" value="1"/>
</dbReference>
<feature type="transmembrane region" description="Helical" evidence="8">
    <location>
        <begin position="124"/>
        <end position="146"/>
    </location>
</feature>
<dbReference type="CDD" id="cd18578">
    <property type="entry name" value="ABC_6TM_Pgp_ABCB1_D2_like"/>
    <property type="match status" value="1"/>
</dbReference>
<evidence type="ECO:0000256" key="3">
    <source>
        <dbReference type="ARBA" id="ARBA00022741"/>
    </source>
</evidence>
<dbReference type="PROSITE" id="PS50929">
    <property type="entry name" value="ABC_TM1F"/>
    <property type="match status" value="2"/>
</dbReference>
<feature type="transmembrane region" description="Helical" evidence="8">
    <location>
        <begin position="336"/>
        <end position="353"/>
    </location>
</feature>
<dbReference type="EMBL" id="OZ019898">
    <property type="protein sequence ID" value="CAK9228507.1"/>
    <property type="molecule type" value="Genomic_DNA"/>
</dbReference>